<name>A0A8X7W1Q1_BRACI</name>
<dbReference type="OrthoDB" id="434723at2759"/>
<reference evidence="1 2" key="1">
    <citation type="submission" date="2020-02" db="EMBL/GenBank/DDBJ databases">
        <authorList>
            <person name="Ma Q."/>
            <person name="Huang Y."/>
            <person name="Song X."/>
            <person name="Pei D."/>
        </authorList>
    </citation>
    <scope>NUCLEOTIDE SEQUENCE [LARGE SCALE GENOMIC DNA]</scope>
    <source>
        <strain evidence="1">Sxm20200214</strain>
        <tissue evidence="1">Leaf</tissue>
    </source>
</reference>
<sequence length="179" mass="20894">MFVNWQRLSVCLLYEMSKGKSSFWYPYLLHLEDSQSMWSLMVKHFIRRCAARLQQSSTSVPNNDIQTQEKQKLHLAVTIQVLLKAGRPSERMLTHENCNFKKPMQHECMHFHEITEDAGTEEAEADAEFVHQNVVAESELYFVGVTGKDHTDTTIGQKRREEYKQIHWSCLTSDKSNDL</sequence>
<dbReference type="Gene3D" id="3.90.1410.10">
    <property type="entry name" value="set domain protein methyltransferase, domain 1"/>
    <property type="match status" value="1"/>
</dbReference>
<comment type="caution">
    <text evidence="1">The sequence shown here is derived from an EMBL/GenBank/DDBJ whole genome shotgun (WGS) entry which is preliminary data.</text>
</comment>
<organism evidence="1 2">
    <name type="scientific">Brassica carinata</name>
    <name type="common">Ethiopian mustard</name>
    <name type="synonym">Abyssinian cabbage</name>
    <dbReference type="NCBI Taxonomy" id="52824"/>
    <lineage>
        <taxon>Eukaryota</taxon>
        <taxon>Viridiplantae</taxon>
        <taxon>Streptophyta</taxon>
        <taxon>Embryophyta</taxon>
        <taxon>Tracheophyta</taxon>
        <taxon>Spermatophyta</taxon>
        <taxon>Magnoliopsida</taxon>
        <taxon>eudicotyledons</taxon>
        <taxon>Gunneridae</taxon>
        <taxon>Pentapetalae</taxon>
        <taxon>rosids</taxon>
        <taxon>malvids</taxon>
        <taxon>Brassicales</taxon>
        <taxon>Brassicaceae</taxon>
        <taxon>Brassiceae</taxon>
        <taxon>Brassica</taxon>
    </lineage>
</organism>
<evidence type="ECO:0000313" key="2">
    <source>
        <dbReference type="Proteomes" id="UP000886595"/>
    </source>
</evidence>
<proteinExistence type="predicted"/>
<dbReference type="PANTHER" id="PTHR28309">
    <property type="entry name" value="REQUIRED FOR EXCISION 1-B DOMAIN-CONTAINING PROTEIN"/>
    <property type="match status" value="1"/>
</dbReference>
<dbReference type="InterPro" id="IPR039491">
    <property type="entry name" value="REX1-B"/>
</dbReference>
<keyword evidence="2" id="KW-1185">Reference proteome</keyword>
<gene>
    <name evidence="1" type="ORF">Bca52824_015209</name>
</gene>
<dbReference type="EMBL" id="JAAMPC010000003">
    <property type="protein sequence ID" value="KAG2321996.1"/>
    <property type="molecule type" value="Genomic_DNA"/>
</dbReference>
<evidence type="ECO:0000313" key="1">
    <source>
        <dbReference type="EMBL" id="KAG2321996.1"/>
    </source>
</evidence>
<dbReference type="AlphaFoldDB" id="A0A8X7W1Q1"/>
<accession>A0A8X7W1Q1</accession>
<dbReference type="Proteomes" id="UP000886595">
    <property type="component" value="Unassembled WGS sequence"/>
</dbReference>
<protein>
    <submittedName>
        <fullName evidence="1">Uncharacterized protein</fullName>
    </submittedName>
</protein>
<dbReference type="PANTHER" id="PTHR28309:SF1">
    <property type="entry name" value="REQUIRED FOR EXCISION 1-B DOMAIN-CONTAINING PROTEIN"/>
    <property type="match status" value="1"/>
</dbReference>